<evidence type="ECO:0000313" key="3">
    <source>
        <dbReference type="Proteomes" id="UP000706124"/>
    </source>
</evidence>
<dbReference type="AlphaFoldDB" id="A0A9P7M903"/>
<dbReference type="Proteomes" id="UP000706124">
    <property type="component" value="Unassembled WGS sequence"/>
</dbReference>
<comment type="similarity">
    <text evidence="1">Belongs to the methyltransferase superfamily. LaeA methyltransferase family.</text>
</comment>
<protein>
    <submittedName>
        <fullName evidence="2">Uncharacterized protein</fullName>
    </submittedName>
</protein>
<dbReference type="Gene3D" id="3.40.50.150">
    <property type="entry name" value="Vaccinia Virus protein VP39"/>
    <property type="match status" value="1"/>
</dbReference>
<dbReference type="Pfam" id="PF13489">
    <property type="entry name" value="Methyltransf_23"/>
    <property type="match status" value="1"/>
</dbReference>
<reference evidence="2 3" key="1">
    <citation type="journal article" date="2020" name="bioRxiv">
        <title>Whole genome comparisons of ergot fungi reveals the divergence and evolution of species within the genus Claviceps are the result of varying mechanisms driving genome evolution and host range expansion.</title>
        <authorList>
            <person name="Wyka S.A."/>
            <person name="Mondo S.J."/>
            <person name="Liu M."/>
            <person name="Dettman J."/>
            <person name="Nalam V."/>
            <person name="Broders K.D."/>
        </authorList>
    </citation>
    <scope>NUCLEOTIDE SEQUENCE [LARGE SCALE GENOMIC DNA]</scope>
    <source>
        <strain evidence="2 3">CCC 1485</strain>
    </source>
</reference>
<dbReference type="OrthoDB" id="3647at2759"/>
<evidence type="ECO:0000313" key="2">
    <source>
        <dbReference type="EMBL" id="KAG5933420.1"/>
    </source>
</evidence>
<dbReference type="SUPFAM" id="SSF53335">
    <property type="entry name" value="S-adenosyl-L-methionine-dependent methyltransferases"/>
    <property type="match status" value="1"/>
</dbReference>
<dbReference type="InterPro" id="IPR029063">
    <property type="entry name" value="SAM-dependent_MTases_sf"/>
</dbReference>
<gene>
    <name evidence="2" type="ORF">E4U60_004497</name>
</gene>
<accession>A0A9P7M903</accession>
<proteinExistence type="inferred from homology"/>
<dbReference type="PANTHER" id="PTHR43591">
    <property type="entry name" value="METHYLTRANSFERASE"/>
    <property type="match status" value="1"/>
</dbReference>
<organism evidence="2 3">
    <name type="scientific">Claviceps pazoutovae</name>
    <dbReference type="NCBI Taxonomy" id="1649127"/>
    <lineage>
        <taxon>Eukaryota</taxon>
        <taxon>Fungi</taxon>
        <taxon>Dikarya</taxon>
        <taxon>Ascomycota</taxon>
        <taxon>Pezizomycotina</taxon>
        <taxon>Sordariomycetes</taxon>
        <taxon>Hypocreomycetidae</taxon>
        <taxon>Hypocreales</taxon>
        <taxon>Clavicipitaceae</taxon>
        <taxon>Claviceps</taxon>
    </lineage>
</organism>
<dbReference type="PANTHER" id="PTHR43591:SF108">
    <property type="entry name" value="S-ADENOSYL-L-METHIONINE-DEPENDENT METHYLTRANSFERASE"/>
    <property type="match status" value="1"/>
</dbReference>
<evidence type="ECO:0000256" key="1">
    <source>
        <dbReference type="ARBA" id="ARBA00038158"/>
    </source>
</evidence>
<comment type="caution">
    <text evidence="2">The sequence shown here is derived from an EMBL/GenBank/DDBJ whole genome shotgun (WGS) entry which is preliminary data.</text>
</comment>
<dbReference type="EMBL" id="SRPO01000372">
    <property type="protein sequence ID" value="KAG5933420.1"/>
    <property type="molecule type" value="Genomic_DNA"/>
</dbReference>
<sequence>MSDTTAVNQAYFNNLASEYDTRFQNTIERLEEEIRARADLLGARPGGRLLDYACGTGLLSRALGPQLNRCVGIDISESMVEQYNARSNRDGLAPEKCIACVGNLLSPDDPSPEKFSSPDFFDFDLAGVGLGFHHMDDCALAAKQLAHRLRPGGVLFIVDFVTHEPPPSEQISSVRHNGFTEQQVRDMFEGAGAGGNFAFHALPEDITFENAHGKGKHMARKVFIARGEKEQ</sequence>
<keyword evidence="3" id="KW-1185">Reference proteome</keyword>
<name>A0A9P7M903_9HYPO</name>
<dbReference type="CDD" id="cd02440">
    <property type="entry name" value="AdoMet_MTases"/>
    <property type="match status" value="1"/>
</dbReference>